<evidence type="ECO:0000313" key="5">
    <source>
        <dbReference type="Proteomes" id="UP001364890"/>
    </source>
</evidence>
<dbReference type="InterPro" id="IPR041802">
    <property type="entry name" value="MPP_YfcE"/>
</dbReference>
<evidence type="ECO:0000313" key="4">
    <source>
        <dbReference type="EMBL" id="MEI4769371.1"/>
    </source>
</evidence>
<dbReference type="InterPro" id="IPR000979">
    <property type="entry name" value="Phosphodiesterase_MJ0936/Vps29"/>
</dbReference>
<dbReference type="Pfam" id="PF12850">
    <property type="entry name" value="Metallophos_2"/>
    <property type="match status" value="1"/>
</dbReference>
<keyword evidence="5" id="KW-1185">Reference proteome</keyword>
<comment type="similarity">
    <text evidence="1 2">Belongs to the metallophosphoesterase superfamily. YfcE family.</text>
</comment>
<gene>
    <name evidence="4" type="ORF">WAX74_06885</name>
</gene>
<comment type="cofactor">
    <cofactor evidence="2">
        <name>a divalent metal cation</name>
        <dbReference type="ChEBI" id="CHEBI:60240"/>
    </cofactor>
</comment>
<keyword evidence="2" id="KW-0479">Metal-binding</keyword>
<protein>
    <recommendedName>
        <fullName evidence="2">Phosphoesterase</fullName>
        <ecNumber evidence="2">3.1.4.-</ecNumber>
    </recommendedName>
</protein>
<dbReference type="NCBIfam" id="TIGR00040">
    <property type="entry name" value="yfcE"/>
    <property type="match status" value="1"/>
</dbReference>
<dbReference type="Proteomes" id="UP001364890">
    <property type="component" value="Unassembled WGS sequence"/>
</dbReference>
<dbReference type="InterPro" id="IPR029052">
    <property type="entry name" value="Metallo-depent_PP-like"/>
</dbReference>
<dbReference type="EC" id="3.1.4.-" evidence="2"/>
<evidence type="ECO:0000256" key="2">
    <source>
        <dbReference type="RuleBase" id="RU362039"/>
    </source>
</evidence>
<comment type="caution">
    <text evidence="4">The sequence shown here is derived from an EMBL/GenBank/DDBJ whole genome shotgun (WGS) entry which is preliminary data.</text>
</comment>
<accession>A0ABU8F2Z2</accession>
<dbReference type="SUPFAM" id="SSF56300">
    <property type="entry name" value="Metallo-dependent phosphatases"/>
    <property type="match status" value="1"/>
</dbReference>
<feature type="domain" description="Calcineurin-like phosphoesterase" evidence="3">
    <location>
        <begin position="1"/>
        <end position="141"/>
    </location>
</feature>
<dbReference type="EMBL" id="JBAWSY010000003">
    <property type="protein sequence ID" value="MEI4769371.1"/>
    <property type="molecule type" value="Genomic_DNA"/>
</dbReference>
<name>A0ABU8F2Z2_9BACI</name>
<dbReference type="PANTHER" id="PTHR11124">
    <property type="entry name" value="VACUOLAR SORTING PROTEIN VPS29"/>
    <property type="match status" value="1"/>
</dbReference>
<dbReference type="CDD" id="cd00841">
    <property type="entry name" value="MPP_YfcE"/>
    <property type="match status" value="1"/>
</dbReference>
<dbReference type="Gene3D" id="3.60.21.10">
    <property type="match status" value="1"/>
</dbReference>
<sequence>MKLLIISDTHQDTKTMEQVIQHHKEVDMIIHCGDSELEFSYFEDKPIYVVRGNCDFDSQFPEEQVLKVEDEIVYVTHGHKHKVKSTLMPLSYRAQELAASIVCFGHSHLIGAEMNNGVLFVNPGSLHQPRGRKEKSYAIVEKFKDGWNVFFYSSEHIIIENIILKFY</sequence>
<organism evidence="4 5">
    <name type="scientific">Psychrobacillus mangrovi</name>
    <dbReference type="NCBI Taxonomy" id="3117745"/>
    <lineage>
        <taxon>Bacteria</taxon>
        <taxon>Bacillati</taxon>
        <taxon>Bacillota</taxon>
        <taxon>Bacilli</taxon>
        <taxon>Bacillales</taxon>
        <taxon>Bacillaceae</taxon>
        <taxon>Psychrobacillus</taxon>
    </lineage>
</organism>
<proteinExistence type="inferred from homology"/>
<evidence type="ECO:0000256" key="1">
    <source>
        <dbReference type="ARBA" id="ARBA00008950"/>
    </source>
</evidence>
<evidence type="ECO:0000259" key="3">
    <source>
        <dbReference type="Pfam" id="PF12850"/>
    </source>
</evidence>
<dbReference type="RefSeq" id="WP_336496927.1">
    <property type="nucleotide sequence ID" value="NZ_JBAWSY010000003.1"/>
</dbReference>
<dbReference type="InterPro" id="IPR024654">
    <property type="entry name" value="Calcineurin-like_PHP_lpxH"/>
</dbReference>
<reference evidence="4 5" key="1">
    <citation type="submission" date="2024-01" db="EMBL/GenBank/DDBJ databases">
        <title>Seven novel Bacillus-like species.</title>
        <authorList>
            <person name="Liu G."/>
        </authorList>
    </citation>
    <scope>NUCLEOTIDE SEQUENCE [LARGE SCALE GENOMIC DNA]</scope>
    <source>
        <strain evidence="4 5">FJAT-51614</strain>
    </source>
</reference>